<evidence type="ECO:0000313" key="2">
    <source>
        <dbReference type="Proteomes" id="UP001229346"/>
    </source>
</evidence>
<dbReference type="RefSeq" id="WP_307201147.1">
    <property type="nucleotide sequence ID" value="NZ_JAUSSU010000002.1"/>
</dbReference>
<reference evidence="1 2" key="1">
    <citation type="submission" date="2023-07" db="EMBL/GenBank/DDBJ databases">
        <title>Sorghum-associated microbial communities from plants grown in Nebraska, USA.</title>
        <authorList>
            <person name="Schachtman D."/>
        </authorList>
    </citation>
    <scope>NUCLEOTIDE SEQUENCE [LARGE SCALE GENOMIC DNA]</scope>
    <source>
        <strain evidence="1 2">CC482</strain>
    </source>
</reference>
<organism evidence="1 2">
    <name type="scientific">Paenibacillus harenae</name>
    <dbReference type="NCBI Taxonomy" id="306543"/>
    <lineage>
        <taxon>Bacteria</taxon>
        <taxon>Bacillati</taxon>
        <taxon>Bacillota</taxon>
        <taxon>Bacilli</taxon>
        <taxon>Bacillales</taxon>
        <taxon>Paenibacillaceae</taxon>
        <taxon>Paenibacillus</taxon>
    </lineage>
</organism>
<gene>
    <name evidence="1" type="ORF">J2T15_000721</name>
</gene>
<keyword evidence="2" id="KW-1185">Reference proteome</keyword>
<name>A0ABT9TVB3_PAEHA</name>
<dbReference type="SUPFAM" id="SSF48371">
    <property type="entry name" value="ARM repeat"/>
    <property type="match status" value="1"/>
</dbReference>
<accession>A0ABT9TVB3</accession>
<dbReference type="InterPro" id="IPR016024">
    <property type="entry name" value="ARM-type_fold"/>
</dbReference>
<evidence type="ECO:0008006" key="3">
    <source>
        <dbReference type="Google" id="ProtNLM"/>
    </source>
</evidence>
<dbReference type="EMBL" id="JAUSSU010000002">
    <property type="protein sequence ID" value="MDQ0111288.1"/>
    <property type="molecule type" value="Genomic_DNA"/>
</dbReference>
<dbReference type="Gene3D" id="1.25.10.10">
    <property type="entry name" value="Leucine-rich Repeat Variant"/>
    <property type="match status" value="1"/>
</dbReference>
<comment type="caution">
    <text evidence="1">The sequence shown here is derived from an EMBL/GenBank/DDBJ whole genome shotgun (WGS) entry which is preliminary data.</text>
</comment>
<evidence type="ECO:0000313" key="1">
    <source>
        <dbReference type="EMBL" id="MDQ0111288.1"/>
    </source>
</evidence>
<proteinExistence type="predicted"/>
<dbReference type="Proteomes" id="UP001229346">
    <property type="component" value="Unassembled WGS sequence"/>
</dbReference>
<sequence>MSIPLLRELHEDMRRLFIAGASLAPNDLRLEAMLPKLERLGEAAPVFKKVAETVSGVLGASPDQAATKLLDLSVLLHAILHTQGSAEAAGELRPIGLKDTLETAPTAISYRKLQPVIDALTNSGSGRLEAIRQANADGLFADMRTVVPAVAALEDTYSEIAEYVAEEVLPKIGQRALPVLHASFDLQGGSGDARKLTAIYRLTSKEETAAAKELVRKAAFEGSQPVRIAAIRLAANDSDFEEKLLELSQDRKKEIRSAALLALSDSDSEQALERLMEALVKKDTAIAAEPIRRSGNPKLKERVLAFGEELLGAMAADGKSVSWLERMLAVLGGLRSPDEHAAERDFLMRLLNDDAIDVTETSRIQSEAAEALLESGHPQALAFLHELRHKRPNLLAYSFKAAIRLEQPADAYEAYRPYLDDRKGPAAKQLLQVFHEWVPGPLHELRHSLENVQQSEPSIVWDDRWVHRFVKMNEEDLVARLAVKPDKEVVDYLLNKANVKSNIATYRTTTILLALVRLGHEDASELIMSTIEKARPKQIYYFEEETNLLIASLPRRYADRIRLVEDRFYYEEARNKLLELADLVAAKAEEDTTKGAGLLSWIKSKVR</sequence>
<dbReference type="InterPro" id="IPR011989">
    <property type="entry name" value="ARM-like"/>
</dbReference>
<protein>
    <recommendedName>
        <fullName evidence="3">HEAT repeat domain-containing protein</fullName>
    </recommendedName>
</protein>